<dbReference type="EMBL" id="JAALFG010000001">
    <property type="protein sequence ID" value="NGP16728.1"/>
    <property type="molecule type" value="Genomic_DNA"/>
</dbReference>
<dbReference type="NCBIfam" id="NF033779">
    <property type="entry name" value="Tim44_TimA_adap"/>
    <property type="match status" value="1"/>
</dbReference>
<dbReference type="Proteomes" id="UP000474802">
    <property type="component" value="Unassembled WGS sequence"/>
</dbReference>
<proteinExistence type="predicted"/>
<dbReference type="InterPro" id="IPR007379">
    <property type="entry name" value="Tim44-like_dom"/>
</dbReference>
<reference evidence="4 5" key="1">
    <citation type="submission" date="2020-02" db="EMBL/GenBank/DDBJ databases">
        <authorList>
            <person name="Khan S.A."/>
            <person name="Jeon C.O."/>
            <person name="Chun B.H."/>
        </authorList>
    </citation>
    <scope>NUCLEOTIDE SEQUENCE [LARGE SCALE GENOMIC DNA]</scope>
    <source>
        <strain evidence="4 5">H239</strain>
    </source>
</reference>
<evidence type="ECO:0000256" key="1">
    <source>
        <dbReference type="SAM" id="MobiDB-lite"/>
    </source>
</evidence>
<dbReference type="Pfam" id="PF04280">
    <property type="entry name" value="Tim44"/>
    <property type="match status" value="1"/>
</dbReference>
<evidence type="ECO:0000256" key="2">
    <source>
        <dbReference type="SAM" id="Phobius"/>
    </source>
</evidence>
<accession>A0A6M1SHR2</accession>
<comment type="caution">
    <text evidence="4">The sequence shown here is derived from an EMBL/GenBank/DDBJ whole genome shotgun (WGS) entry which is preliminary data.</text>
</comment>
<feature type="compositionally biased region" description="Basic and acidic residues" evidence="1">
    <location>
        <begin position="32"/>
        <end position="52"/>
    </location>
</feature>
<dbReference type="AlphaFoldDB" id="A0A6M1SHR2"/>
<sequence>MDDFLDLPTLIAIVVAVFVLFRLRSVLGTRTGTERPPVDRSRSTPVEKKAGTEDDTVVPMRPRSAQPELDDERRARKLEAEIEQHSRGDEALKAGLKTAAEADATFTPKSFLEGAKQAYEMIVTAYAEGDRQTLKNLSRQGHLRELRPRYQRPRSGRPEGRFHLCRPAQDRNLRSRIRRQERLRHRALPCRSRVGNARQGWHAGGRQCRPGANHRRRMDLCAQSQIARSELESRLHQPARLIFCGGCFFNVQARHQAPAA</sequence>
<gene>
    <name evidence="4" type="ORF">G5575_02600</name>
</gene>
<feature type="region of interest" description="Disordered" evidence="1">
    <location>
        <begin position="30"/>
        <end position="73"/>
    </location>
</feature>
<feature type="transmembrane region" description="Helical" evidence="2">
    <location>
        <begin position="6"/>
        <end position="23"/>
    </location>
</feature>
<keyword evidence="2" id="KW-0812">Transmembrane</keyword>
<evidence type="ECO:0000259" key="3">
    <source>
        <dbReference type="Pfam" id="PF04280"/>
    </source>
</evidence>
<feature type="domain" description="Tim44-like" evidence="3">
    <location>
        <begin position="94"/>
        <end position="138"/>
    </location>
</feature>
<reference evidence="4 5" key="2">
    <citation type="submission" date="2020-03" db="EMBL/GenBank/DDBJ databases">
        <title>Devosia chinhatensis sp. nov., isolated from a hexachlorocyclohexane (HCH) dump site in India.</title>
        <authorList>
            <person name="Kumar M."/>
            <person name="Lal R."/>
        </authorList>
    </citation>
    <scope>NUCLEOTIDE SEQUENCE [LARGE SCALE GENOMIC DNA]</scope>
    <source>
        <strain evidence="4 5">H239</strain>
    </source>
</reference>
<dbReference type="Gene3D" id="3.10.450.240">
    <property type="match status" value="1"/>
</dbReference>
<keyword evidence="2" id="KW-0472">Membrane</keyword>
<keyword evidence="2" id="KW-1133">Transmembrane helix</keyword>
<protein>
    <submittedName>
        <fullName evidence="4">Tim44/TimA family putative adaptor protein</fullName>
    </submittedName>
</protein>
<dbReference type="SUPFAM" id="SSF54427">
    <property type="entry name" value="NTF2-like"/>
    <property type="match status" value="1"/>
</dbReference>
<organism evidence="4 5">
    <name type="scientific">Devosia aurantiaca</name>
    <dbReference type="NCBI Taxonomy" id="2714858"/>
    <lineage>
        <taxon>Bacteria</taxon>
        <taxon>Pseudomonadati</taxon>
        <taxon>Pseudomonadota</taxon>
        <taxon>Alphaproteobacteria</taxon>
        <taxon>Hyphomicrobiales</taxon>
        <taxon>Devosiaceae</taxon>
        <taxon>Devosia</taxon>
    </lineage>
</organism>
<evidence type="ECO:0000313" key="5">
    <source>
        <dbReference type="Proteomes" id="UP000474802"/>
    </source>
</evidence>
<dbReference type="InterPro" id="IPR032710">
    <property type="entry name" value="NTF2-like_dom_sf"/>
</dbReference>
<keyword evidence="5" id="KW-1185">Reference proteome</keyword>
<name>A0A6M1SHR2_9HYPH</name>
<evidence type="ECO:0000313" key="4">
    <source>
        <dbReference type="EMBL" id="NGP16728.1"/>
    </source>
</evidence>